<dbReference type="PANTHER" id="PTHR37984">
    <property type="entry name" value="PROTEIN CBG26694"/>
    <property type="match status" value="1"/>
</dbReference>
<reference evidence="4 5" key="1">
    <citation type="submission" date="2018-03" db="EMBL/GenBank/DDBJ databases">
        <title>Draft genome sequence of Rohu Carp (Labeo rohita).</title>
        <authorList>
            <person name="Das P."/>
            <person name="Kushwaha B."/>
            <person name="Joshi C.G."/>
            <person name="Kumar D."/>
            <person name="Nagpure N.S."/>
            <person name="Sahoo L."/>
            <person name="Das S.P."/>
            <person name="Bit A."/>
            <person name="Patnaik S."/>
            <person name="Meher P.K."/>
            <person name="Jayasankar P."/>
            <person name="Koringa P.G."/>
            <person name="Patel N.V."/>
            <person name="Hinsu A.T."/>
            <person name="Kumar R."/>
            <person name="Pandey M."/>
            <person name="Agarwal S."/>
            <person name="Srivastava S."/>
            <person name="Singh M."/>
            <person name="Iquebal M.A."/>
            <person name="Jaiswal S."/>
            <person name="Angadi U.B."/>
            <person name="Kumar N."/>
            <person name="Raza M."/>
            <person name="Shah T.M."/>
            <person name="Rai A."/>
            <person name="Jena J.K."/>
        </authorList>
    </citation>
    <scope>NUCLEOTIDE SEQUENCE [LARGE SCALE GENOMIC DNA]</scope>
    <source>
        <strain evidence="4">DASCIFA01</strain>
        <tissue evidence="4">Testis</tissue>
    </source>
</reference>
<dbReference type="InterPro" id="IPR043502">
    <property type="entry name" value="DNA/RNA_pol_sf"/>
</dbReference>
<feature type="domain" description="Reverse transcriptase/retrotransposon-derived protein RNase H-like" evidence="3">
    <location>
        <begin position="122"/>
        <end position="160"/>
    </location>
</feature>
<evidence type="ECO:0000313" key="5">
    <source>
        <dbReference type="Proteomes" id="UP000290572"/>
    </source>
</evidence>
<evidence type="ECO:0000259" key="3">
    <source>
        <dbReference type="Pfam" id="PF17919"/>
    </source>
</evidence>
<name>A0A498LIN8_LABRO</name>
<accession>A0A498LIN8</accession>
<dbReference type="InterPro" id="IPR050951">
    <property type="entry name" value="Retrovirus_Pol_polyprotein"/>
</dbReference>
<dbReference type="InterPro" id="IPR041577">
    <property type="entry name" value="RT_RNaseH_2"/>
</dbReference>
<organism evidence="4 5">
    <name type="scientific">Labeo rohita</name>
    <name type="common">Indian major carp</name>
    <name type="synonym">Cyprinus rohita</name>
    <dbReference type="NCBI Taxonomy" id="84645"/>
    <lineage>
        <taxon>Eukaryota</taxon>
        <taxon>Metazoa</taxon>
        <taxon>Chordata</taxon>
        <taxon>Craniata</taxon>
        <taxon>Vertebrata</taxon>
        <taxon>Euteleostomi</taxon>
        <taxon>Actinopterygii</taxon>
        <taxon>Neopterygii</taxon>
        <taxon>Teleostei</taxon>
        <taxon>Ostariophysi</taxon>
        <taxon>Cypriniformes</taxon>
        <taxon>Cyprinidae</taxon>
        <taxon>Labeoninae</taxon>
        <taxon>Labeonini</taxon>
        <taxon>Labeo</taxon>
    </lineage>
</organism>
<evidence type="ECO:0000256" key="1">
    <source>
        <dbReference type="ARBA" id="ARBA00023268"/>
    </source>
</evidence>
<dbReference type="PANTHER" id="PTHR37984:SF5">
    <property type="entry name" value="PROTEIN NYNRIN-LIKE"/>
    <property type="match status" value="1"/>
</dbReference>
<keyword evidence="1" id="KW-0511">Multifunctional enzyme</keyword>
<evidence type="ECO:0000256" key="2">
    <source>
        <dbReference type="SAM" id="MobiDB-lite"/>
    </source>
</evidence>
<dbReference type="GO" id="GO:0003824">
    <property type="term" value="F:catalytic activity"/>
    <property type="evidence" value="ECO:0007669"/>
    <property type="project" value="UniProtKB-KW"/>
</dbReference>
<dbReference type="EMBL" id="QBIY01013362">
    <property type="protein sequence ID" value="RXN06554.1"/>
    <property type="molecule type" value="Genomic_DNA"/>
</dbReference>
<sequence length="257" mass="28567">MIAAYVGKLHQTWDQWLPEFRYAINTAQQESTGKTPAEVMLGRQLLGPLERLIHRPPSPDQAAYTLVERQNVMAEEGMKIGTWSTDVVVGPEAVALSKQDEEENGLERVIAYASRALTKEEHTDASDVGIGAVLSQEENGLERVIAYASRALTKEEHTSAPTVLPQVGAEPQHYSEVPLGASWVHRRPPEVSPNLQKEVSVLAGHRQQAVQEPELQEEDQDGLKEGSEVALLKSKAQRPVRERRRPAWAQDYEMAPV</sequence>
<keyword evidence="5" id="KW-1185">Reference proteome</keyword>
<dbReference type="GO" id="GO:0003676">
    <property type="term" value="F:nucleic acid binding"/>
    <property type="evidence" value="ECO:0007669"/>
    <property type="project" value="InterPro"/>
</dbReference>
<dbReference type="Gene3D" id="3.30.420.10">
    <property type="entry name" value="Ribonuclease H-like superfamily/Ribonuclease H"/>
    <property type="match status" value="1"/>
</dbReference>
<dbReference type="STRING" id="84645.A0A498LIN8"/>
<dbReference type="Pfam" id="PF17919">
    <property type="entry name" value="RT_RNaseH_2"/>
    <property type="match status" value="1"/>
</dbReference>
<dbReference type="Proteomes" id="UP000290572">
    <property type="component" value="Unassembled WGS sequence"/>
</dbReference>
<protein>
    <submittedName>
        <fullName evidence="4">Retrovirus-related Pol poly from transposon</fullName>
    </submittedName>
</protein>
<evidence type="ECO:0000313" key="4">
    <source>
        <dbReference type="EMBL" id="RXN06554.1"/>
    </source>
</evidence>
<gene>
    <name evidence="4" type="ORF">ROHU_032730</name>
</gene>
<feature type="region of interest" description="Disordered" evidence="2">
    <location>
        <begin position="203"/>
        <end position="257"/>
    </location>
</feature>
<comment type="caution">
    <text evidence="4">The sequence shown here is derived from an EMBL/GenBank/DDBJ whole genome shotgun (WGS) entry which is preliminary data.</text>
</comment>
<dbReference type="SUPFAM" id="SSF56672">
    <property type="entry name" value="DNA/RNA polymerases"/>
    <property type="match status" value="1"/>
</dbReference>
<feature type="compositionally biased region" description="Basic residues" evidence="2">
    <location>
        <begin position="235"/>
        <end position="246"/>
    </location>
</feature>
<dbReference type="GO" id="GO:0006259">
    <property type="term" value="P:DNA metabolic process"/>
    <property type="evidence" value="ECO:0007669"/>
    <property type="project" value="UniProtKB-ARBA"/>
</dbReference>
<dbReference type="InterPro" id="IPR036397">
    <property type="entry name" value="RNaseH_sf"/>
</dbReference>
<dbReference type="AlphaFoldDB" id="A0A498LIN8"/>
<proteinExistence type="predicted"/>